<dbReference type="GO" id="GO:0008270">
    <property type="term" value="F:zinc ion binding"/>
    <property type="evidence" value="ECO:0007669"/>
    <property type="project" value="UniProtKB-UniRule"/>
</dbReference>
<dbReference type="InterPro" id="IPR039164">
    <property type="entry name" value="UBR1-like"/>
</dbReference>
<dbReference type="Gene3D" id="2.10.110.30">
    <property type="match status" value="1"/>
</dbReference>
<reference evidence="7 8" key="1">
    <citation type="journal article" date="2014" name="Genome Biol. Evol.">
        <title>The genome of the myxosporean Thelohanellus kitauei shows adaptations to nutrient acquisition within its fish host.</title>
        <authorList>
            <person name="Yang Y."/>
            <person name="Xiong J."/>
            <person name="Zhou Z."/>
            <person name="Huo F."/>
            <person name="Miao W."/>
            <person name="Ran C."/>
            <person name="Liu Y."/>
            <person name="Zhang J."/>
            <person name="Feng J."/>
            <person name="Wang M."/>
            <person name="Wang M."/>
            <person name="Wang L."/>
            <person name="Yao B."/>
        </authorList>
    </citation>
    <scope>NUCLEOTIDE SEQUENCE [LARGE SCALE GENOMIC DNA]</scope>
    <source>
        <strain evidence="7">Wuqing</strain>
    </source>
</reference>
<dbReference type="InterPro" id="IPR003126">
    <property type="entry name" value="Znf_UBR"/>
</dbReference>
<dbReference type="PROSITE" id="PS51157">
    <property type="entry name" value="ZF_UBR"/>
    <property type="match status" value="1"/>
</dbReference>
<keyword evidence="8" id="KW-1185">Reference proteome</keyword>
<evidence type="ECO:0000313" key="7">
    <source>
        <dbReference type="EMBL" id="KII63970.1"/>
    </source>
</evidence>
<dbReference type="GO" id="GO:0016567">
    <property type="term" value="P:protein ubiquitination"/>
    <property type="evidence" value="ECO:0007669"/>
    <property type="project" value="UniProtKB-UniRule"/>
</dbReference>
<proteinExistence type="inferred from homology"/>
<evidence type="ECO:0000256" key="1">
    <source>
        <dbReference type="ARBA" id="ARBA00022723"/>
    </source>
</evidence>
<evidence type="ECO:0000256" key="2">
    <source>
        <dbReference type="ARBA" id="ARBA00022771"/>
    </source>
</evidence>
<dbReference type="GO" id="GO:0061630">
    <property type="term" value="F:ubiquitin protein ligase activity"/>
    <property type="evidence" value="ECO:0007669"/>
    <property type="project" value="UniProtKB-UniRule"/>
</dbReference>
<dbReference type="PANTHER" id="PTHR21497">
    <property type="entry name" value="UBIQUITIN LIGASE E3 ALPHA-RELATED"/>
    <property type="match status" value="1"/>
</dbReference>
<dbReference type="GO" id="GO:0000151">
    <property type="term" value="C:ubiquitin ligase complex"/>
    <property type="evidence" value="ECO:0007669"/>
    <property type="project" value="TreeGrafter"/>
</dbReference>
<protein>
    <recommendedName>
        <fullName evidence="5">E3 ubiquitin-protein ligase</fullName>
        <ecNumber evidence="5">2.3.2.27</ecNumber>
    </recommendedName>
</protein>
<dbReference type="SMART" id="SM00396">
    <property type="entry name" value="ZnF_UBR1"/>
    <property type="match status" value="1"/>
</dbReference>
<dbReference type="Pfam" id="PF02207">
    <property type="entry name" value="zf-UBR"/>
    <property type="match status" value="1"/>
</dbReference>
<evidence type="ECO:0000256" key="5">
    <source>
        <dbReference type="RuleBase" id="RU366018"/>
    </source>
</evidence>
<gene>
    <name evidence="7" type="ORF">RF11_14977</name>
</gene>
<comment type="function">
    <text evidence="5">Ubiquitin ligase protein which is a component of the N-end rule pathway. Recognizes and binds to proteins bearing specific N-terminal residues that are destabilizing according to the N-end rule, leading to their ubiquitination and subsequent degradation.</text>
</comment>
<comment type="similarity">
    <text evidence="5">Belongs to the E3 ubiquitin-protein ligase UBR1-like family.</text>
</comment>
<dbReference type="AlphaFoldDB" id="A0A0C2MHV4"/>
<dbReference type="EC" id="2.3.2.27" evidence="5"/>
<keyword evidence="2 5" id="KW-0863">Zinc-finger</keyword>
<comment type="catalytic activity">
    <reaction evidence="5">
        <text>S-ubiquitinyl-[E2 ubiquitin-conjugating enzyme]-L-cysteine + [acceptor protein]-L-lysine = [E2 ubiquitin-conjugating enzyme]-L-cysteine + N(6)-ubiquitinyl-[acceptor protein]-L-lysine.</text>
        <dbReference type="EC" id="2.3.2.27"/>
    </reaction>
</comment>
<keyword evidence="1 5" id="KW-0479">Metal-binding</keyword>
<evidence type="ECO:0000256" key="4">
    <source>
        <dbReference type="PROSITE-ProRule" id="PRU00508"/>
    </source>
</evidence>
<feature type="zinc finger region" description="UBR-type" evidence="4">
    <location>
        <begin position="68"/>
        <end position="140"/>
    </location>
</feature>
<sequence length="216" mass="25613">MDETKRRIDNIIINGLMVTSNDEERYISQYFSRNRLEVVVREPLKEYILEELDPNIKALFYLESRDLKTCFKIFDPADEVYSCLDCQNNVNCVMCYDCFLCSEHVNHKHEHWKSTKMGLACDCGDTDLWRCNSTCSKHMKAETSFDVLPETFLKKFCNILTYLSELLEDICTGDFSVLDNHMEVILSSYLQLMDRTNQSNYLRKCWKYHTKCCKRY</sequence>
<name>A0A0C2MHV4_THEKT</name>
<keyword evidence="5" id="KW-0833">Ubl conjugation pathway</keyword>
<dbReference type="GO" id="GO:0005737">
    <property type="term" value="C:cytoplasm"/>
    <property type="evidence" value="ECO:0007669"/>
    <property type="project" value="TreeGrafter"/>
</dbReference>
<dbReference type="UniPathway" id="UPA00143"/>
<dbReference type="CDD" id="cd19672">
    <property type="entry name" value="UBR-box_UBR1_like"/>
    <property type="match status" value="1"/>
</dbReference>
<evidence type="ECO:0000259" key="6">
    <source>
        <dbReference type="PROSITE" id="PS51157"/>
    </source>
</evidence>
<comment type="pathway">
    <text evidence="5">Protein modification; protein ubiquitination.</text>
</comment>
<evidence type="ECO:0000256" key="3">
    <source>
        <dbReference type="ARBA" id="ARBA00022833"/>
    </source>
</evidence>
<comment type="caution">
    <text evidence="7">The sequence shown here is derived from an EMBL/GenBank/DDBJ whole genome shotgun (WGS) entry which is preliminary data.</text>
</comment>
<dbReference type="GO" id="GO:0071596">
    <property type="term" value="P:ubiquitin-dependent protein catabolic process via the N-end rule pathway"/>
    <property type="evidence" value="ECO:0007669"/>
    <property type="project" value="UniProtKB-UniRule"/>
</dbReference>
<dbReference type="Proteomes" id="UP000031668">
    <property type="component" value="Unassembled WGS sequence"/>
</dbReference>
<evidence type="ECO:0000313" key="8">
    <source>
        <dbReference type="Proteomes" id="UP000031668"/>
    </source>
</evidence>
<dbReference type="OrthoDB" id="26387at2759"/>
<keyword evidence="5" id="KW-0808">Transferase</keyword>
<feature type="domain" description="UBR-type" evidence="6">
    <location>
        <begin position="68"/>
        <end position="140"/>
    </location>
</feature>
<dbReference type="PANTHER" id="PTHR21497:SF24">
    <property type="entry name" value="E3 UBIQUITIN-PROTEIN LIGASE UBR1"/>
    <property type="match status" value="1"/>
</dbReference>
<keyword evidence="3 5" id="KW-0862">Zinc</keyword>
<dbReference type="EMBL" id="JWZT01004487">
    <property type="protein sequence ID" value="KII63970.1"/>
    <property type="molecule type" value="Genomic_DNA"/>
</dbReference>
<organism evidence="7 8">
    <name type="scientific">Thelohanellus kitauei</name>
    <name type="common">Myxosporean</name>
    <dbReference type="NCBI Taxonomy" id="669202"/>
    <lineage>
        <taxon>Eukaryota</taxon>
        <taxon>Metazoa</taxon>
        <taxon>Cnidaria</taxon>
        <taxon>Myxozoa</taxon>
        <taxon>Myxosporea</taxon>
        <taxon>Bivalvulida</taxon>
        <taxon>Platysporina</taxon>
        <taxon>Myxobolidae</taxon>
        <taxon>Thelohanellus</taxon>
    </lineage>
</organism>
<accession>A0A0C2MHV4</accession>